<dbReference type="CDD" id="cd00086">
    <property type="entry name" value="homeodomain"/>
    <property type="match status" value="1"/>
</dbReference>
<organism evidence="9 10">
    <name type="scientific">Diatraea saccharalis</name>
    <name type="common">sugarcane borer</name>
    <dbReference type="NCBI Taxonomy" id="40085"/>
    <lineage>
        <taxon>Eukaryota</taxon>
        <taxon>Metazoa</taxon>
        <taxon>Ecdysozoa</taxon>
        <taxon>Arthropoda</taxon>
        <taxon>Hexapoda</taxon>
        <taxon>Insecta</taxon>
        <taxon>Pterygota</taxon>
        <taxon>Neoptera</taxon>
        <taxon>Endopterygota</taxon>
        <taxon>Lepidoptera</taxon>
        <taxon>Glossata</taxon>
        <taxon>Ditrysia</taxon>
        <taxon>Pyraloidea</taxon>
        <taxon>Crambidae</taxon>
        <taxon>Crambinae</taxon>
        <taxon>Diatraea</taxon>
    </lineage>
</organism>
<comment type="subcellular location">
    <subcellularLocation>
        <location evidence="1 5 6">Nucleus</location>
    </subcellularLocation>
</comment>
<dbReference type="InterPro" id="IPR017970">
    <property type="entry name" value="Homeobox_CS"/>
</dbReference>
<dbReference type="GO" id="GO:0000981">
    <property type="term" value="F:DNA-binding transcription factor activity, RNA polymerase II-specific"/>
    <property type="evidence" value="ECO:0007669"/>
    <property type="project" value="InterPro"/>
</dbReference>
<dbReference type="Gene3D" id="1.10.10.60">
    <property type="entry name" value="Homeodomain-like"/>
    <property type="match status" value="1"/>
</dbReference>
<evidence type="ECO:0000259" key="8">
    <source>
        <dbReference type="PROSITE" id="PS50071"/>
    </source>
</evidence>
<dbReference type="Proteomes" id="UP001153714">
    <property type="component" value="Chromosome 7"/>
</dbReference>
<keyword evidence="10" id="KW-1185">Reference proteome</keyword>
<dbReference type="InterPro" id="IPR009057">
    <property type="entry name" value="Homeodomain-like_sf"/>
</dbReference>
<dbReference type="PRINTS" id="PR00024">
    <property type="entry name" value="HOMEOBOX"/>
</dbReference>
<dbReference type="GO" id="GO:0005634">
    <property type="term" value="C:nucleus"/>
    <property type="evidence" value="ECO:0007669"/>
    <property type="project" value="UniProtKB-SubCell"/>
</dbReference>
<proteinExistence type="predicted"/>
<dbReference type="GO" id="GO:0003677">
    <property type="term" value="F:DNA binding"/>
    <property type="evidence" value="ECO:0007669"/>
    <property type="project" value="UniProtKB-UniRule"/>
</dbReference>
<reference evidence="9" key="2">
    <citation type="submission" date="2022-10" db="EMBL/GenBank/DDBJ databases">
        <authorList>
            <consortium name="ENA_rothamsted_submissions"/>
            <consortium name="culmorum"/>
            <person name="King R."/>
        </authorList>
    </citation>
    <scope>NUCLEOTIDE SEQUENCE</scope>
</reference>
<evidence type="ECO:0000256" key="3">
    <source>
        <dbReference type="ARBA" id="ARBA00023155"/>
    </source>
</evidence>
<sequence>MPLSPAERQRLYRERLKTKNPEKYEEIRLKNLERIKNNYIRVKELSEHQRKIRRRTWRKLKEKSKIKKKDNNNENEAQNPEKCCTEKNSRIKIYKHIYYKFQKKYKYQEEKNKRMKKRIDTLRKKVFRHKILAECQQEKAEVIEKENTHAPFRTDLLPKLLETLYKKCTTNIERNVIKKIVNDPLVKSYKLKTRWARYLGLKGRIRNPAAKTKKQKYIADKIEQFFLRDDISRATAGKKETKTLNKTKMQKRLLLDTLKNIHKKFVNDTGLAISYATFIRRKPFYVLSPKLSDRDTCACRKHANMHFKFISLKKAYVLVFYNNLKEAVKATVCDEKSRSCMYSECTVCAEKKINYDYSSTNQDANISWIEWNLKNHEYDKNGVKKVSKRMLKEIKQDSLKNLTEKFETEFKAYKVHLFNITHQYSTYRELKDNLKSNEMILHCDFSENYACKMHQEVQAVHFGGSQHQISLHTSVLYKNNEKAQCFCTFSDSKSHTPEAIWAHLQPILIYIQDNYPAVTCLHIYSDGPSSQYRQKKNFFLFNSVMHHFGLKGTWNYFEASHGKGAADGVGGYIKRLLDRKVLHGIDINTAQDAYTHTKDTCIEVYNIEGSEIEEITDNYKEAGTPSGPPVVRCQLRKHKPNRKPRTPFTTQQLLALEKKFRDKQYLSIAERAEFSSSLRLTETQVKIWFQNRRAKAKRLQEAEIEKLRLSARPLLPPSFALFGGGGAPPLFAAMAAATRPQLSFLGGPPSHQHAINMNILNSLQPH</sequence>
<evidence type="ECO:0000256" key="7">
    <source>
        <dbReference type="SAM" id="MobiDB-lite"/>
    </source>
</evidence>
<dbReference type="SMART" id="SM00389">
    <property type="entry name" value="HOX"/>
    <property type="match status" value="1"/>
</dbReference>
<accession>A0A9N9RE95</accession>
<feature type="region of interest" description="Disordered" evidence="7">
    <location>
        <begin position="56"/>
        <end position="81"/>
    </location>
</feature>
<evidence type="ECO:0000256" key="6">
    <source>
        <dbReference type="RuleBase" id="RU000682"/>
    </source>
</evidence>
<keyword evidence="3 5" id="KW-0371">Homeobox</keyword>
<dbReference type="EMBL" id="OU893338">
    <property type="protein sequence ID" value="CAG9794774.1"/>
    <property type="molecule type" value="Genomic_DNA"/>
</dbReference>
<feature type="domain" description="Homeobox" evidence="8">
    <location>
        <begin position="639"/>
        <end position="699"/>
    </location>
</feature>
<keyword evidence="4 5" id="KW-0539">Nucleus</keyword>
<feature type="DNA-binding region" description="Homeobox" evidence="5">
    <location>
        <begin position="641"/>
        <end position="700"/>
    </location>
</feature>
<dbReference type="OrthoDB" id="6375801at2759"/>
<keyword evidence="2 5" id="KW-0238">DNA-binding</keyword>
<evidence type="ECO:0000256" key="5">
    <source>
        <dbReference type="PROSITE-ProRule" id="PRU00108"/>
    </source>
</evidence>
<dbReference type="AlphaFoldDB" id="A0A9N9RE95"/>
<dbReference type="PANTHER" id="PTHR46601:SF1">
    <property type="entry name" value="ADF-H DOMAIN-CONTAINING PROTEIN"/>
    <property type="match status" value="1"/>
</dbReference>
<dbReference type="SUPFAM" id="SSF46689">
    <property type="entry name" value="Homeodomain-like"/>
    <property type="match status" value="1"/>
</dbReference>
<dbReference type="Pfam" id="PF00046">
    <property type="entry name" value="Homeodomain"/>
    <property type="match status" value="1"/>
</dbReference>
<dbReference type="InterPro" id="IPR020479">
    <property type="entry name" value="HD_metazoa"/>
</dbReference>
<gene>
    <name evidence="9" type="ORF">DIATSA_LOCUS12126</name>
</gene>
<dbReference type="PROSITE" id="PS00027">
    <property type="entry name" value="HOMEOBOX_1"/>
    <property type="match status" value="1"/>
</dbReference>
<evidence type="ECO:0000256" key="4">
    <source>
        <dbReference type="ARBA" id="ARBA00023242"/>
    </source>
</evidence>
<evidence type="ECO:0000313" key="10">
    <source>
        <dbReference type="Proteomes" id="UP001153714"/>
    </source>
</evidence>
<protein>
    <recommendedName>
        <fullName evidence="8">Homeobox domain-containing protein</fullName>
    </recommendedName>
</protein>
<dbReference type="PROSITE" id="PS50071">
    <property type="entry name" value="HOMEOBOX_2"/>
    <property type="match status" value="1"/>
</dbReference>
<dbReference type="PANTHER" id="PTHR46601">
    <property type="entry name" value="ULP_PROTEASE DOMAIN-CONTAINING PROTEIN"/>
    <property type="match status" value="1"/>
</dbReference>
<evidence type="ECO:0000313" key="9">
    <source>
        <dbReference type="EMBL" id="CAG9794774.1"/>
    </source>
</evidence>
<feature type="compositionally biased region" description="Basic residues" evidence="7">
    <location>
        <begin position="56"/>
        <end position="68"/>
    </location>
</feature>
<reference evidence="9" key="1">
    <citation type="submission" date="2021-12" db="EMBL/GenBank/DDBJ databases">
        <authorList>
            <person name="King R."/>
        </authorList>
    </citation>
    <scope>NUCLEOTIDE SEQUENCE</scope>
</reference>
<name>A0A9N9RE95_9NEOP</name>
<evidence type="ECO:0000256" key="2">
    <source>
        <dbReference type="ARBA" id="ARBA00023125"/>
    </source>
</evidence>
<dbReference type="InterPro" id="IPR001356">
    <property type="entry name" value="HD"/>
</dbReference>
<evidence type="ECO:0000256" key="1">
    <source>
        <dbReference type="ARBA" id="ARBA00004123"/>
    </source>
</evidence>